<evidence type="ECO:0000313" key="3">
    <source>
        <dbReference type="RefSeq" id="XP_010476564.1"/>
    </source>
</evidence>
<dbReference type="PANTHER" id="PTHR31900">
    <property type="entry name" value="F-BOX/RNI SUPERFAMILY PROTEIN-RELATED"/>
    <property type="match status" value="1"/>
</dbReference>
<gene>
    <name evidence="3" type="primary">LOC104755794</name>
</gene>
<dbReference type="InterPro" id="IPR050232">
    <property type="entry name" value="FBL13/AtMIF1-like"/>
</dbReference>
<dbReference type="RefSeq" id="XP_010476564.1">
    <property type="nucleotide sequence ID" value="XM_010478262.1"/>
</dbReference>
<dbReference type="Gene3D" id="3.80.10.10">
    <property type="entry name" value="Ribonuclease Inhibitor"/>
    <property type="match status" value="1"/>
</dbReference>
<proteinExistence type="predicted"/>
<dbReference type="Pfam" id="PF08387">
    <property type="entry name" value="FBD"/>
    <property type="match status" value="1"/>
</dbReference>
<keyword evidence="2" id="KW-1185">Reference proteome</keyword>
<dbReference type="InterPro" id="IPR001810">
    <property type="entry name" value="F-box_dom"/>
</dbReference>
<dbReference type="PANTHER" id="PTHR31900:SF29">
    <property type="entry name" value="FBD-LIKE DOMAIN FAMILY PROTEIN"/>
    <property type="match status" value="1"/>
</dbReference>
<dbReference type="Pfam" id="PF24758">
    <property type="entry name" value="LRR_At5g56370"/>
    <property type="match status" value="1"/>
</dbReference>
<dbReference type="Pfam" id="PF00646">
    <property type="entry name" value="F-box"/>
    <property type="match status" value="1"/>
</dbReference>
<reference evidence="3" key="2">
    <citation type="submission" date="2025-08" db="UniProtKB">
        <authorList>
            <consortium name="RefSeq"/>
        </authorList>
    </citation>
    <scope>IDENTIFICATION</scope>
    <source>
        <tissue evidence="3">Leaf</tissue>
    </source>
</reference>
<accession>A0ABM0WV00</accession>
<dbReference type="InterPro" id="IPR036047">
    <property type="entry name" value="F-box-like_dom_sf"/>
</dbReference>
<protein>
    <submittedName>
        <fullName evidence="3">FBD-associated F-box protein At5g56390</fullName>
    </submittedName>
</protein>
<dbReference type="SMART" id="SM00579">
    <property type="entry name" value="FBD"/>
    <property type="match status" value="1"/>
</dbReference>
<organism evidence="2 3">
    <name type="scientific">Camelina sativa</name>
    <name type="common">False flax</name>
    <name type="synonym">Myagrum sativum</name>
    <dbReference type="NCBI Taxonomy" id="90675"/>
    <lineage>
        <taxon>Eukaryota</taxon>
        <taxon>Viridiplantae</taxon>
        <taxon>Streptophyta</taxon>
        <taxon>Embryophyta</taxon>
        <taxon>Tracheophyta</taxon>
        <taxon>Spermatophyta</taxon>
        <taxon>Magnoliopsida</taxon>
        <taxon>eudicotyledons</taxon>
        <taxon>Gunneridae</taxon>
        <taxon>Pentapetalae</taxon>
        <taxon>rosids</taxon>
        <taxon>malvids</taxon>
        <taxon>Brassicales</taxon>
        <taxon>Brassicaceae</taxon>
        <taxon>Camelineae</taxon>
        <taxon>Camelina</taxon>
    </lineage>
</organism>
<evidence type="ECO:0000313" key="2">
    <source>
        <dbReference type="Proteomes" id="UP000694864"/>
    </source>
</evidence>
<dbReference type="SUPFAM" id="SSF52047">
    <property type="entry name" value="RNI-like"/>
    <property type="match status" value="1"/>
</dbReference>
<evidence type="ECO:0000259" key="1">
    <source>
        <dbReference type="SMART" id="SM00579"/>
    </source>
</evidence>
<dbReference type="SUPFAM" id="SSF81383">
    <property type="entry name" value="F-box domain"/>
    <property type="match status" value="1"/>
</dbReference>
<dbReference type="InterPro" id="IPR055411">
    <property type="entry name" value="LRR_FXL15/At3g58940/PEG3-like"/>
</dbReference>
<dbReference type="InterPro" id="IPR006566">
    <property type="entry name" value="FBD"/>
</dbReference>
<name>A0ABM0WV00_CAMSA</name>
<reference evidence="2" key="1">
    <citation type="journal article" date="2014" name="Nat. Commun.">
        <title>The emerging biofuel crop Camelina sativa retains a highly undifferentiated hexaploid genome structure.</title>
        <authorList>
            <person name="Kagale S."/>
            <person name="Koh C."/>
            <person name="Nixon J."/>
            <person name="Bollina V."/>
            <person name="Clarke W.E."/>
            <person name="Tuteja R."/>
            <person name="Spillane C."/>
            <person name="Robinson S.J."/>
            <person name="Links M.G."/>
            <person name="Clarke C."/>
            <person name="Higgins E.E."/>
            <person name="Huebert T."/>
            <person name="Sharpe A.G."/>
            <person name="Parkin I.A."/>
        </authorList>
    </citation>
    <scope>NUCLEOTIDE SEQUENCE [LARGE SCALE GENOMIC DNA]</scope>
    <source>
        <strain evidence="2">cv. DH55</strain>
    </source>
</reference>
<dbReference type="Proteomes" id="UP000694864">
    <property type="component" value="Chromosome 2"/>
</dbReference>
<sequence length="429" mass="48569">MDMISQLHDELLLGILSLLPTAKDVVATMVLSKRWQSLWMMVPRLVYDDSYQNIDYGKFSTFVDRSLVLHKAPVIETLHFKFGKTCGSTGDTLNRAADKCCVRNLIIEIDTSSTSNTPVTLPRSLYTGGCTRFVTLELSNAVLEDVSSPISFPSLKNLSLIFMKYPGGDEFVKRLLSSCPVLEDLVVERCPDDSVAIFTVRVPCLKNLVLQKTRKVIINESHGFVIDAPSLERLDFADYSCGFCIVENNMCQIARASIDVYSPGTKQLLGSLTSAKRLFLCLTNSKDAYPVGSIFHSLVHLTICICETEWLNVLIRVLRDSANLKTLKIQEYHYIRTSEPRPCWKETSLVPEYLLPSLEKFKWRYYEGTETEKQVVAFILRIASCLKQATIKSSRSINHNKKLEMLKDFPVSSRRSPACLLAFFWTLKL</sequence>
<feature type="domain" description="FBD" evidence="1">
    <location>
        <begin position="352"/>
        <end position="424"/>
    </location>
</feature>
<dbReference type="InterPro" id="IPR032675">
    <property type="entry name" value="LRR_dom_sf"/>
</dbReference>
<dbReference type="GeneID" id="104755794"/>